<sequence>MSPQDASKFTILPATIADAEALLDCIDISFADDLFRQAAMPKSREHLTPTVELRAWRLRNLRNRLSAPDKVLLKTVLTAQPNRMIGFADLQKPPPLQDEARQSAAPTTQAGLEAAQADSTAENASSHALPAWFDPELNDEMNDHLESWQSKIWGDDEQYWSLEKLGVDPAFRRQGMAKLLLKECLALADGDGLPMYLEALPGSARMYLKYGFQEQGSFEMLDGKYLVTLMSRQAQRPVD</sequence>
<dbReference type="PANTHER" id="PTHR42791:SF2">
    <property type="entry name" value="N-ACETYLTRANSFERASE DOMAIN-CONTAINING PROTEIN"/>
    <property type="match status" value="1"/>
</dbReference>
<evidence type="ECO:0000313" key="4">
    <source>
        <dbReference type="Proteomes" id="UP000192596"/>
    </source>
</evidence>
<comment type="caution">
    <text evidence="3">The sequence shown here is derived from an EMBL/GenBank/DDBJ whole genome shotgun (WGS) entry which is preliminary data.</text>
</comment>
<dbReference type="PROSITE" id="PS51186">
    <property type="entry name" value="GNAT"/>
    <property type="match status" value="1"/>
</dbReference>
<organism evidence="3 4">
    <name type="scientific">Cryoendolithus antarcticus</name>
    <dbReference type="NCBI Taxonomy" id="1507870"/>
    <lineage>
        <taxon>Eukaryota</taxon>
        <taxon>Fungi</taxon>
        <taxon>Dikarya</taxon>
        <taxon>Ascomycota</taxon>
        <taxon>Pezizomycotina</taxon>
        <taxon>Dothideomycetes</taxon>
        <taxon>Dothideomycetidae</taxon>
        <taxon>Cladosporiales</taxon>
        <taxon>Cladosporiaceae</taxon>
        <taxon>Cryoendolithus</taxon>
    </lineage>
</organism>
<feature type="region of interest" description="Disordered" evidence="1">
    <location>
        <begin position="87"/>
        <end position="120"/>
    </location>
</feature>
<proteinExistence type="predicted"/>
<gene>
    <name evidence="3" type="ORF">B0A48_14512</name>
</gene>
<dbReference type="InParanoid" id="A0A1V8SKS8"/>
<dbReference type="InterPro" id="IPR000182">
    <property type="entry name" value="GNAT_dom"/>
</dbReference>
<evidence type="ECO:0000256" key="1">
    <source>
        <dbReference type="SAM" id="MobiDB-lite"/>
    </source>
</evidence>
<dbReference type="EMBL" id="NAJO01000038">
    <property type="protein sequence ID" value="OQN99742.1"/>
    <property type="molecule type" value="Genomic_DNA"/>
</dbReference>
<dbReference type="STRING" id="1507870.A0A1V8SKS8"/>
<keyword evidence="4" id="KW-1185">Reference proteome</keyword>
<reference evidence="4" key="1">
    <citation type="submission" date="2017-03" db="EMBL/GenBank/DDBJ databases">
        <title>Genomes of endolithic fungi from Antarctica.</title>
        <authorList>
            <person name="Coleine C."/>
            <person name="Masonjones S."/>
            <person name="Stajich J.E."/>
        </authorList>
    </citation>
    <scope>NUCLEOTIDE SEQUENCE [LARGE SCALE GENOMIC DNA]</scope>
    <source>
        <strain evidence="4">CCFEE 5527</strain>
    </source>
</reference>
<dbReference type="SUPFAM" id="SSF55729">
    <property type="entry name" value="Acyl-CoA N-acyltransferases (Nat)"/>
    <property type="match status" value="1"/>
</dbReference>
<dbReference type="CDD" id="cd04301">
    <property type="entry name" value="NAT_SF"/>
    <property type="match status" value="1"/>
</dbReference>
<dbReference type="Pfam" id="PF00583">
    <property type="entry name" value="Acetyltransf_1"/>
    <property type="match status" value="1"/>
</dbReference>
<dbReference type="PANTHER" id="PTHR42791">
    <property type="entry name" value="GNAT FAMILY ACETYLTRANSFERASE"/>
    <property type="match status" value="1"/>
</dbReference>
<dbReference type="AlphaFoldDB" id="A0A1V8SKS8"/>
<dbReference type="InterPro" id="IPR016181">
    <property type="entry name" value="Acyl_CoA_acyltransferase"/>
</dbReference>
<dbReference type="GO" id="GO:0016747">
    <property type="term" value="F:acyltransferase activity, transferring groups other than amino-acyl groups"/>
    <property type="evidence" value="ECO:0007669"/>
    <property type="project" value="InterPro"/>
</dbReference>
<dbReference type="Gene3D" id="3.40.630.30">
    <property type="match status" value="1"/>
</dbReference>
<dbReference type="OrthoDB" id="2832510at2759"/>
<dbReference type="Proteomes" id="UP000192596">
    <property type="component" value="Unassembled WGS sequence"/>
</dbReference>
<protein>
    <recommendedName>
        <fullName evidence="2">N-acetyltransferase domain-containing protein</fullName>
    </recommendedName>
</protein>
<evidence type="ECO:0000259" key="2">
    <source>
        <dbReference type="PROSITE" id="PS51186"/>
    </source>
</evidence>
<accession>A0A1V8SKS8</accession>
<name>A0A1V8SKS8_9PEZI</name>
<dbReference type="InterPro" id="IPR052523">
    <property type="entry name" value="Trichothecene_AcTrans"/>
</dbReference>
<evidence type="ECO:0000313" key="3">
    <source>
        <dbReference type="EMBL" id="OQN99742.1"/>
    </source>
</evidence>
<feature type="domain" description="N-acetyltransferase" evidence="2">
    <location>
        <begin position="74"/>
        <end position="235"/>
    </location>
</feature>